<dbReference type="Pfam" id="PF13472">
    <property type="entry name" value="Lipase_GDSL_2"/>
    <property type="match status" value="1"/>
</dbReference>
<dbReference type="Proteomes" id="UP001549799">
    <property type="component" value="Unassembled WGS sequence"/>
</dbReference>
<dbReference type="SUPFAM" id="SSF52266">
    <property type="entry name" value="SGNH hydrolase"/>
    <property type="match status" value="1"/>
</dbReference>
<keyword evidence="4" id="KW-1185">Reference proteome</keyword>
<reference evidence="3 4" key="1">
    <citation type="submission" date="2024-07" db="EMBL/GenBank/DDBJ databases">
        <title>The genome sequence of type strain Sediminicola arcticus GDMCC 1.2805.</title>
        <authorList>
            <person name="Liu Y."/>
        </authorList>
    </citation>
    <scope>NUCLEOTIDE SEQUENCE [LARGE SCALE GENOMIC DNA]</scope>
    <source>
        <strain evidence="3 4">GDMCC 1.2805</strain>
    </source>
</reference>
<comment type="caution">
    <text evidence="3">The sequence shown here is derived from an EMBL/GenBank/DDBJ whole genome shotgun (WGS) entry which is preliminary data.</text>
</comment>
<gene>
    <name evidence="3" type="ORF">ABXZ36_05845</name>
</gene>
<evidence type="ECO:0000313" key="3">
    <source>
        <dbReference type="EMBL" id="MET6990165.1"/>
    </source>
</evidence>
<keyword evidence="1" id="KW-0732">Signal</keyword>
<dbReference type="PANTHER" id="PTHR30383">
    <property type="entry name" value="THIOESTERASE 1/PROTEASE 1/LYSOPHOSPHOLIPASE L1"/>
    <property type="match status" value="1"/>
</dbReference>
<feature type="signal peptide" evidence="1">
    <location>
        <begin position="1"/>
        <end position="19"/>
    </location>
</feature>
<dbReference type="EMBL" id="JBEXAE010000002">
    <property type="protein sequence ID" value="MET6990165.1"/>
    <property type="molecule type" value="Genomic_DNA"/>
</dbReference>
<proteinExistence type="predicted"/>
<protein>
    <submittedName>
        <fullName evidence="3">GDSL-type esterase/lipase family protein</fullName>
    </submittedName>
</protein>
<dbReference type="Gene3D" id="3.40.50.1110">
    <property type="entry name" value="SGNH hydrolase"/>
    <property type="match status" value="1"/>
</dbReference>
<feature type="chain" id="PRO_5046829122" evidence="1">
    <location>
        <begin position="20"/>
        <end position="214"/>
    </location>
</feature>
<dbReference type="RefSeq" id="WP_354614552.1">
    <property type="nucleotide sequence ID" value="NZ_JBEXAE010000002.1"/>
</dbReference>
<dbReference type="InterPro" id="IPR051532">
    <property type="entry name" value="Ester_Hydrolysis_Enzymes"/>
</dbReference>
<name>A0ABV2SUJ0_9FLAO</name>
<sequence length="214" mass="25183">MKYIIFCTFLFLFFGHAQQSGPFQDEVISIQKKYDRLWDPSKTTFVFTGSSSIRMWTNINDAFPEYQVINSGFGGSKSSDLLLYTNELILKYKPKKVFIYEGDNDIVAKVQTKDILKNTRAIIDRIKANDPKTEIILISAKPSIARWRQRNKYKKLNRGFEQLSKRDYTIRYANVWDAMLNKNKVRRDIFLRDGLHMNSKGYDLWLSVIMEHVK</sequence>
<accession>A0ABV2SUJ0</accession>
<evidence type="ECO:0000259" key="2">
    <source>
        <dbReference type="Pfam" id="PF13472"/>
    </source>
</evidence>
<dbReference type="InterPro" id="IPR013830">
    <property type="entry name" value="SGNH_hydro"/>
</dbReference>
<evidence type="ECO:0000313" key="4">
    <source>
        <dbReference type="Proteomes" id="UP001549799"/>
    </source>
</evidence>
<organism evidence="3 4">
    <name type="scientific">Sediminicola arcticus</name>
    <dbReference type="NCBI Taxonomy" id="1574308"/>
    <lineage>
        <taxon>Bacteria</taxon>
        <taxon>Pseudomonadati</taxon>
        <taxon>Bacteroidota</taxon>
        <taxon>Flavobacteriia</taxon>
        <taxon>Flavobacteriales</taxon>
        <taxon>Flavobacteriaceae</taxon>
        <taxon>Sediminicola</taxon>
    </lineage>
</organism>
<evidence type="ECO:0000256" key="1">
    <source>
        <dbReference type="SAM" id="SignalP"/>
    </source>
</evidence>
<feature type="domain" description="SGNH hydrolase-type esterase" evidence="2">
    <location>
        <begin position="59"/>
        <end position="204"/>
    </location>
</feature>
<dbReference type="InterPro" id="IPR036514">
    <property type="entry name" value="SGNH_hydro_sf"/>
</dbReference>